<name>B1X2S6_CROS5</name>
<dbReference type="InterPro" id="IPR001343">
    <property type="entry name" value="Hemolysn_Ca-bd"/>
</dbReference>
<sequence>MRLITMTTMTSTFDSWLNLFTELESLGYIISLELKNLLQQEFNNLLFPLEISSQGTDSLTIAYNGSINTNEIFDLEDRIPDSGIAPLNSIIDIIIPDTFSNLNFTLSLDGNNQINEISLGALINLDQQGNNLLTTVNYNSTGEIDFGFNYDNSLVFDWQTILPSIPDSIISLLPSTIGDINLDFSLANSNNGIDSFFFSSVINNSEFSLDIQNTNQVKLTYSLTELQLGSLLGSSTPDVLKGFNIHDVALTAVNYNYNNSSLNINQGIAVEGAIEFEGDGDSQINSISDFFDNFLGIQSINTSVIADTQRISLFGGVDTNIQLYPFPFLGEPSSSDFSLTLEGLNIGIDAATTGDLRFLANGSLLLRNYDPFQSDEPELTLTGGLIFEPESISANFEIETQETIPWRPFGLDDFAFERIALQAGIGLNAASLGFDNFGFLLEGIDVNSGSLNIDFDAALNIDTTDPNKNGVLLTLNESVNLTEFFITIGSPVIFAASQFDVIENAIGFLGDIIDLNATSLIDINDLDGDGDNTDAAPLIKFAPLGFEISGNIITPGIGVNAKVTAWGAEAEFTLNTIGTYPNITGIEANLILSGIDLGFLTIAGSQDSDLNLSLIADVGALEFALIADARLDIFGHNVANVDLNISNQGIIIREFDFDFGIIALDVDDFIVDINTTNFLESRLSGTASLTAFNNTFTLAQGEINFDQNGFFFDAQLSLFNLFTVESELNIDFNQTTAFGAATITGLNGLVTFADAELYLDSDEFSLNIEQFGFGNFLAIQDVELDLNFSSQNPSALGSGDLVFLGQRIAGGSFEISNNGILIEDVSLNFGIAGISIPELSFNTNTNTFTAQGNVSLFGQQIAGASVSYNGSDQLNINGSLSLSTTFGTIAGINVDSTIYFDTQGNFEDVGIDLGFTFAGQSFQTGEIRGSSILDIILDVIVGPVIEAVEAVIDFAEDLAEDVVAFVDTAINQISGVVNTISNEFNNVINEIADFFEDFANAVNEFFTGDYYGNNSAETIVGGSTFYGDYNNYIFAEGGNDRVDAGVGNDLVRGGFGHDYIYGNAGNDSLHGDQGNDTLYGGSGYDLLEGNDGNDTFYDTWATIYGHSGFDTLISNYSSFNNGYGIHLHYLNYNDLRSRGTGEVLILFSGIESFHISGTIYDDILIGGNNQDQLKGNAGNDLLEGKGGNDILLGDAGNDTLKGGTGNDTLNGGDGHDSLDGGDGNDLLEGGTGNDILLASGYAGNDTLKGGSGNDSLDATGVYSFYYLELYGEAGNDVLLGGSSSDLLDGGADYDLIYGNAGNDTIIGGSGIDILYGGTGNDLILGGDDSDYVYGENGNDTLYGGNGNDTITGGFGNDVLIGEAGNDSLQGGDGNDTLEGASGNDNLNGGNHNDHLTGDSGNDTLEGGNGDDYLAGGSDNDYLSGGDGNDYLEGGSGQDTLFGRTGDDLLYGGSDNDVLNGDAGNDQLFGETGDDSLNGNDGNDLLNGNNGDDTLFGSSGNDTLSGDAGYDYLDGGDNNDQLFGISGNDTLIGGAGDDTLQGDSPQNTGDLAESVWDIESSHIRSQDFTLNRQVVGLNDVNNDGLNDLVLQYDVNGERRWQARLSNGTSFNLAGDWTSTLTPNVNVVALEDVNNDNQADLILQYDHNSQRHWQSRLSDGTAFIPNRNWASTSNFSTQFVGINDVNNDGLKDLILQYDVNGERRWQSRLSNGTSFDLAADWTSTLTPNVNVVAVEDVNNDNQADLILQYDHNGQRHWQSRLSDGTAFIPNGNWASTTNFSTQFVGINDVNNDGLKDLILQYDVNGERRWQSRLSNGTSFDLAADWTSTLTPNVNAVAVEDVNNDNQADLILQYDHNGKRRWQARLSDGTAFISNGDWTYTSNLTAEFFDINDVNNDGLKDLILQYDRNGERYQQVRLSDGNSFNISQGNLQETGFIAVDDLLDGGDGNDNLNGGISDDVLIGGTGIDTLTGGEGADTFVLELRDSLNGKTDELTDFSSAEGDRLLININEFGGGLSKGFLSVEQFYLGAVASSSEHRFVYNSSNGHLLFTPSGNADNLNYHIATFSNLAELSVSDFAII</sequence>
<dbReference type="PRINTS" id="PR00313">
    <property type="entry name" value="CABNDNGRPT"/>
</dbReference>
<evidence type="ECO:0000256" key="2">
    <source>
        <dbReference type="ARBA" id="ARBA00022525"/>
    </source>
</evidence>
<dbReference type="PANTHER" id="PTHR38340:SF1">
    <property type="entry name" value="S-LAYER PROTEIN"/>
    <property type="match status" value="1"/>
</dbReference>
<dbReference type="InterPro" id="IPR018511">
    <property type="entry name" value="Hemolysin-typ_Ca-bd_CS"/>
</dbReference>
<dbReference type="eggNOG" id="COG2931">
    <property type="taxonomic scope" value="Bacteria"/>
</dbReference>
<dbReference type="GO" id="GO:0005576">
    <property type="term" value="C:extracellular region"/>
    <property type="evidence" value="ECO:0007669"/>
    <property type="project" value="UniProtKB-SubCell"/>
</dbReference>
<proteinExistence type="predicted"/>
<dbReference type="EMBL" id="CP000807">
    <property type="protein sequence ID" value="ACB54437.1"/>
    <property type="molecule type" value="Genomic_DNA"/>
</dbReference>
<protein>
    <submittedName>
        <fullName evidence="4">Hemolysin-type calcium-binding protein</fullName>
    </submittedName>
</protein>
<dbReference type="HOGENOM" id="CLU_232726_0_0_3"/>
<comment type="subcellular location">
    <subcellularLocation>
        <location evidence="1">Secreted</location>
    </subcellularLocation>
</comment>
<evidence type="ECO:0000256" key="1">
    <source>
        <dbReference type="ARBA" id="ARBA00004613"/>
    </source>
</evidence>
<evidence type="ECO:0000313" key="5">
    <source>
        <dbReference type="Proteomes" id="UP000001203"/>
    </source>
</evidence>
<feature type="region of interest" description="Disordered" evidence="3">
    <location>
        <begin position="1452"/>
        <end position="1499"/>
    </location>
</feature>
<dbReference type="Proteomes" id="UP000001203">
    <property type="component" value="Chromosome linear"/>
</dbReference>
<feature type="region of interest" description="Disordered" evidence="3">
    <location>
        <begin position="1364"/>
        <end position="1439"/>
    </location>
</feature>
<dbReference type="GO" id="GO:0005509">
    <property type="term" value="F:calcium ion binding"/>
    <property type="evidence" value="ECO:0007669"/>
    <property type="project" value="InterPro"/>
</dbReference>
<keyword evidence="2" id="KW-0964">Secreted</keyword>
<dbReference type="InterPro" id="IPR028994">
    <property type="entry name" value="Integrin_alpha_N"/>
</dbReference>
<dbReference type="Gene3D" id="2.150.10.10">
    <property type="entry name" value="Serralysin-like metalloprotease, C-terminal"/>
    <property type="match status" value="8"/>
</dbReference>
<dbReference type="Pfam" id="PF00353">
    <property type="entry name" value="HemolysinCabind"/>
    <property type="match status" value="12"/>
</dbReference>
<dbReference type="PROSITE" id="PS00330">
    <property type="entry name" value="HEMOLYSIN_CALCIUM"/>
    <property type="match status" value="10"/>
</dbReference>
<feature type="compositionally biased region" description="Low complexity" evidence="3">
    <location>
        <begin position="1474"/>
        <end position="1496"/>
    </location>
</feature>
<evidence type="ECO:0000313" key="4">
    <source>
        <dbReference type="EMBL" id="ACB54437.1"/>
    </source>
</evidence>
<accession>B1X2S6</accession>
<dbReference type="STRING" id="43989.cce_5091"/>
<dbReference type="InterPro" id="IPR050557">
    <property type="entry name" value="RTX_toxin/Mannuronan_C5-epim"/>
</dbReference>
<organism evidence="4 5">
    <name type="scientific">Crocosphaera subtropica (strain ATCC 51142 / BH68)</name>
    <name type="common">Cyanothece sp. (strain ATCC 51142)</name>
    <dbReference type="NCBI Taxonomy" id="43989"/>
    <lineage>
        <taxon>Bacteria</taxon>
        <taxon>Bacillati</taxon>
        <taxon>Cyanobacteriota</taxon>
        <taxon>Cyanophyceae</taxon>
        <taxon>Oscillatoriophycideae</taxon>
        <taxon>Chroococcales</taxon>
        <taxon>Aphanothecaceae</taxon>
        <taxon>Crocosphaera</taxon>
        <taxon>Crocosphaera subtropica</taxon>
    </lineage>
</organism>
<gene>
    <name evidence="4" type="ordered locus">cce_5091</name>
</gene>
<evidence type="ECO:0000256" key="3">
    <source>
        <dbReference type="SAM" id="MobiDB-lite"/>
    </source>
</evidence>
<reference evidence="4 5" key="1">
    <citation type="journal article" date="2008" name="Proc. Natl. Acad. Sci. U.S.A.">
        <title>The genome of Cyanothece 51142, a unicellular diazotrophic cyanobacterium important in the marine nitrogen cycle.</title>
        <authorList>
            <person name="Welsh E.A."/>
            <person name="Liberton M."/>
            <person name="Stoeckel J."/>
            <person name="Loh T."/>
            <person name="Elvitigala T."/>
            <person name="Wang C."/>
            <person name="Wollam A."/>
            <person name="Fulton R.S."/>
            <person name="Clifton S.W."/>
            <person name="Jacobs J.M."/>
            <person name="Aurora R."/>
            <person name="Ghosh B.K."/>
            <person name="Sherman L.A."/>
            <person name="Smith R.D."/>
            <person name="Wilson R.K."/>
            <person name="Pakrasi H.B."/>
        </authorList>
    </citation>
    <scope>NUCLEOTIDE SEQUENCE [LARGE SCALE GENOMIC DNA]</scope>
    <source>
        <strain evidence="5">ATCC 51142 / BH68</strain>
    </source>
</reference>
<dbReference type="PANTHER" id="PTHR38340">
    <property type="entry name" value="S-LAYER PROTEIN"/>
    <property type="match status" value="1"/>
</dbReference>
<dbReference type="KEGG" id="cyt:cce_5091"/>
<dbReference type="InterPro" id="IPR011049">
    <property type="entry name" value="Serralysin-like_metalloprot_C"/>
</dbReference>
<feature type="region of interest" description="Disordered" evidence="3">
    <location>
        <begin position="1202"/>
        <end position="1224"/>
    </location>
</feature>
<dbReference type="SUPFAM" id="SSF51120">
    <property type="entry name" value="beta-Roll"/>
    <property type="match status" value="5"/>
</dbReference>
<dbReference type="SUPFAM" id="SSF69318">
    <property type="entry name" value="Integrin alpha N-terminal domain"/>
    <property type="match status" value="1"/>
</dbReference>
<keyword evidence="5" id="KW-1185">Reference proteome</keyword>